<sequence length="87" mass="9663">KKIPIYIKEESSPEKQSDTQESIESIGSSRDVIGNAQDAGFDKNKKSEIKKHKRPPTEETHTEVVGSIVDIPNEDRSSEKAVKPLVC</sequence>
<evidence type="ECO:0000313" key="3">
    <source>
        <dbReference type="Proteomes" id="UP001331761"/>
    </source>
</evidence>
<dbReference type="Proteomes" id="UP001331761">
    <property type="component" value="Unassembled WGS sequence"/>
</dbReference>
<keyword evidence="3" id="KW-1185">Reference proteome</keyword>
<feature type="compositionally biased region" description="Basic and acidic residues" evidence="1">
    <location>
        <begin position="73"/>
        <end position="87"/>
    </location>
</feature>
<evidence type="ECO:0000313" key="2">
    <source>
        <dbReference type="EMBL" id="KAK5977007.1"/>
    </source>
</evidence>
<evidence type="ECO:0000256" key="1">
    <source>
        <dbReference type="SAM" id="MobiDB-lite"/>
    </source>
</evidence>
<name>A0AAN8FMG0_TRICO</name>
<accession>A0AAN8FMG0</accession>
<reference evidence="2 3" key="1">
    <citation type="submission" date="2019-10" db="EMBL/GenBank/DDBJ databases">
        <title>Assembly and Annotation for the nematode Trichostrongylus colubriformis.</title>
        <authorList>
            <person name="Martin J."/>
        </authorList>
    </citation>
    <scope>NUCLEOTIDE SEQUENCE [LARGE SCALE GENOMIC DNA]</scope>
    <source>
        <strain evidence="2">G859</strain>
        <tissue evidence="2">Whole worm</tissue>
    </source>
</reference>
<feature type="compositionally biased region" description="Polar residues" evidence="1">
    <location>
        <begin position="19"/>
        <end position="28"/>
    </location>
</feature>
<feature type="compositionally biased region" description="Basic and acidic residues" evidence="1">
    <location>
        <begin position="7"/>
        <end position="18"/>
    </location>
</feature>
<dbReference type="AlphaFoldDB" id="A0AAN8FMG0"/>
<gene>
    <name evidence="2" type="ORF">GCK32_019428</name>
</gene>
<comment type="caution">
    <text evidence="2">The sequence shown here is derived from an EMBL/GenBank/DDBJ whole genome shotgun (WGS) entry which is preliminary data.</text>
</comment>
<dbReference type="EMBL" id="WIXE01011141">
    <property type="protein sequence ID" value="KAK5977007.1"/>
    <property type="molecule type" value="Genomic_DNA"/>
</dbReference>
<protein>
    <submittedName>
        <fullName evidence="2">Uncharacterized protein</fullName>
    </submittedName>
</protein>
<feature type="non-terminal residue" evidence="2">
    <location>
        <position position="1"/>
    </location>
</feature>
<proteinExistence type="predicted"/>
<feature type="region of interest" description="Disordered" evidence="1">
    <location>
        <begin position="1"/>
        <end position="87"/>
    </location>
</feature>
<organism evidence="2 3">
    <name type="scientific">Trichostrongylus colubriformis</name>
    <name type="common">Black scour worm</name>
    <dbReference type="NCBI Taxonomy" id="6319"/>
    <lineage>
        <taxon>Eukaryota</taxon>
        <taxon>Metazoa</taxon>
        <taxon>Ecdysozoa</taxon>
        <taxon>Nematoda</taxon>
        <taxon>Chromadorea</taxon>
        <taxon>Rhabditida</taxon>
        <taxon>Rhabditina</taxon>
        <taxon>Rhabditomorpha</taxon>
        <taxon>Strongyloidea</taxon>
        <taxon>Trichostrongylidae</taxon>
        <taxon>Trichostrongylus</taxon>
    </lineage>
</organism>